<feature type="compositionally biased region" description="Pro residues" evidence="1">
    <location>
        <begin position="144"/>
        <end position="156"/>
    </location>
</feature>
<sequence>MSLRRKRILPSSDPYYILGLMDGNSSDEPDSDLYSYSDDEQPSSPKSPLYQPTSSFQSHPNLSSTSSFQSYPNLSSTSSFQSFPTISATSSFQRYQTFATTSTFHSSEAALVSSPTLGNSSTSFNSSLQSHQLPVTTCSLPSSYPSPPPLPPPLVVPPSSFTGTRSCMEPSSCSSSTASAPNSATELGTSSIPSRQSETTLPFTSHPGVSKEAQNFTTPVDYISLFFRTDVKAMVYQESIRYEQLKMPTTDYLERHPKARANEWLKKPMQEEERLLEYYMALPQ</sequence>
<feature type="region of interest" description="Disordered" evidence="1">
    <location>
        <begin position="19"/>
        <end position="70"/>
    </location>
</feature>
<dbReference type="EnsemblMetazoa" id="Aqu2.1.37358_001">
    <property type="protein sequence ID" value="Aqu2.1.37358_001"/>
    <property type="gene ID" value="Aqu2.1.37358"/>
</dbReference>
<feature type="compositionally biased region" description="Acidic residues" evidence="1">
    <location>
        <begin position="25"/>
        <end position="41"/>
    </location>
</feature>
<dbReference type="AlphaFoldDB" id="A0A1X7VBJ4"/>
<evidence type="ECO:0000256" key="1">
    <source>
        <dbReference type="SAM" id="MobiDB-lite"/>
    </source>
</evidence>
<feature type="compositionally biased region" description="Polar residues" evidence="1">
    <location>
        <begin position="42"/>
        <end position="70"/>
    </location>
</feature>
<organism evidence="2">
    <name type="scientific">Amphimedon queenslandica</name>
    <name type="common">Sponge</name>
    <dbReference type="NCBI Taxonomy" id="400682"/>
    <lineage>
        <taxon>Eukaryota</taxon>
        <taxon>Metazoa</taxon>
        <taxon>Porifera</taxon>
        <taxon>Demospongiae</taxon>
        <taxon>Heteroscleromorpha</taxon>
        <taxon>Haplosclerida</taxon>
        <taxon>Niphatidae</taxon>
        <taxon>Amphimedon</taxon>
    </lineage>
</organism>
<protein>
    <submittedName>
        <fullName evidence="2">Uncharacterized protein</fullName>
    </submittedName>
</protein>
<name>A0A1X7VBJ4_AMPQE</name>
<feature type="compositionally biased region" description="Polar residues" evidence="1">
    <location>
        <begin position="187"/>
        <end position="203"/>
    </location>
</feature>
<proteinExistence type="predicted"/>
<evidence type="ECO:0000313" key="2">
    <source>
        <dbReference type="EnsemblMetazoa" id="Aqu2.1.37358_001"/>
    </source>
</evidence>
<feature type="compositionally biased region" description="Low complexity" evidence="1">
    <location>
        <begin position="166"/>
        <end position="186"/>
    </location>
</feature>
<feature type="region of interest" description="Disordered" evidence="1">
    <location>
        <begin position="166"/>
        <end position="210"/>
    </location>
</feature>
<reference evidence="2" key="1">
    <citation type="submission" date="2017-05" db="UniProtKB">
        <authorList>
            <consortium name="EnsemblMetazoa"/>
        </authorList>
    </citation>
    <scope>IDENTIFICATION</scope>
</reference>
<feature type="region of interest" description="Disordered" evidence="1">
    <location>
        <begin position="139"/>
        <end position="158"/>
    </location>
</feature>
<accession>A0A1X7VBJ4</accession>
<dbReference type="InParanoid" id="A0A1X7VBJ4"/>